<feature type="signal peptide" evidence="1">
    <location>
        <begin position="1"/>
        <end position="18"/>
    </location>
</feature>
<reference evidence="3" key="1">
    <citation type="submission" date="2017-03" db="EMBL/GenBank/DDBJ databases">
        <title>Genomes of endolithic fungi from Antarctica.</title>
        <authorList>
            <person name="Coleine C."/>
            <person name="Masonjones S."/>
            <person name="Stajich J.E."/>
        </authorList>
    </citation>
    <scope>NUCLEOTIDE SEQUENCE [LARGE SCALE GENOMIC DNA]</scope>
    <source>
        <strain evidence="3">CCFEE 5527</strain>
    </source>
</reference>
<proteinExistence type="predicted"/>
<keyword evidence="3" id="KW-1185">Reference proteome</keyword>
<dbReference type="OrthoDB" id="3643156at2759"/>
<organism evidence="2 3">
    <name type="scientific">Cryoendolithus antarcticus</name>
    <dbReference type="NCBI Taxonomy" id="1507870"/>
    <lineage>
        <taxon>Eukaryota</taxon>
        <taxon>Fungi</taxon>
        <taxon>Dikarya</taxon>
        <taxon>Ascomycota</taxon>
        <taxon>Pezizomycotina</taxon>
        <taxon>Dothideomycetes</taxon>
        <taxon>Dothideomycetidae</taxon>
        <taxon>Cladosporiales</taxon>
        <taxon>Cladosporiaceae</taxon>
        <taxon>Cryoendolithus</taxon>
    </lineage>
</organism>
<keyword evidence="1" id="KW-0732">Signal</keyword>
<accession>A0A1V8TRD9</accession>
<gene>
    <name evidence="2" type="ORF">B0A48_00743</name>
</gene>
<protein>
    <submittedName>
        <fullName evidence="2">Uncharacterized protein</fullName>
    </submittedName>
</protein>
<feature type="chain" id="PRO_5013048463" evidence="1">
    <location>
        <begin position="19"/>
        <end position="353"/>
    </location>
</feature>
<dbReference type="AlphaFoldDB" id="A0A1V8TRD9"/>
<sequence length="353" mass="37590">MKAWLLLTFCIVHGGVSCAKEFRPSNFGIGFALHFDYGVVSVYHSNGSSSGIAKIEGSWAYKQMMHHQSWLGPEPYNSAPTRSVEDLSALQSTVIGTQGLVHHLPPWLGGSKPDARVKILRPMFKALNAAALAYTDTTGMIVAVTFAAQPSKGLVLAARSAASGLAIKKAIVTEVSPASLAADANGLTTEPCHGDGDYSGKQLILAVDYSRSAFSSNLLSMECGLYDDLRVMVNTSLGLADWSGDTHQTLAAELRRFIRPVHGMYDERLQDVDSVLLTGEAGHNEKLRSVLQGVFGSSHTSTLGVRAQHEDDAIDPLFATSIGAAYYAWSLLQADCGVGPCGYLSGHGCIADL</sequence>
<evidence type="ECO:0000313" key="2">
    <source>
        <dbReference type="EMBL" id="OQO13868.1"/>
    </source>
</evidence>
<comment type="caution">
    <text evidence="2">The sequence shown here is derived from an EMBL/GenBank/DDBJ whole genome shotgun (WGS) entry which is preliminary data.</text>
</comment>
<dbReference type="EMBL" id="NAJO01000002">
    <property type="protein sequence ID" value="OQO13868.1"/>
    <property type="molecule type" value="Genomic_DNA"/>
</dbReference>
<dbReference type="InParanoid" id="A0A1V8TRD9"/>
<evidence type="ECO:0000313" key="3">
    <source>
        <dbReference type="Proteomes" id="UP000192596"/>
    </source>
</evidence>
<dbReference type="PROSITE" id="PS51257">
    <property type="entry name" value="PROKAR_LIPOPROTEIN"/>
    <property type="match status" value="1"/>
</dbReference>
<dbReference type="Proteomes" id="UP000192596">
    <property type="component" value="Unassembled WGS sequence"/>
</dbReference>
<name>A0A1V8TRD9_9PEZI</name>
<evidence type="ECO:0000256" key="1">
    <source>
        <dbReference type="SAM" id="SignalP"/>
    </source>
</evidence>